<evidence type="ECO:0000313" key="3">
    <source>
        <dbReference type="EMBL" id="TQB70312.1"/>
    </source>
</evidence>
<dbReference type="Pfam" id="PF14438">
    <property type="entry name" value="SM-ATX"/>
    <property type="match status" value="1"/>
</dbReference>
<feature type="compositionally biased region" description="Polar residues" evidence="1">
    <location>
        <begin position="343"/>
        <end position="354"/>
    </location>
</feature>
<feature type="domain" description="LsmAD" evidence="2">
    <location>
        <begin position="268"/>
        <end position="340"/>
    </location>
</feature>
<dbReference type="STRING" id="5098.A0A507QT88"/>
<gene>
    <name evidence="3" type="ORF">MPDQ_000670</name>
</gene>
<dbReference type="EMBL" id="VIFY01000113">
    <property type="protein sequence ID" value="TQB70312.1"/>
    <property type="molecule type" value="Genomic_DNA"/>
</dbReference>
<feature type="region of interest" description="Disordered" evidence="1">
    <location>
        <begin position="1"/>
        <end position="105"/>
    </location>
</feature>
<dbReference type="SMART" id="SM01272">
    <property type="entry name" value="LsmAD"/>
    <property type="match status" value="1"/>
</dbReference>
<feature type="region of interest" description="Disordered" evidence="1">
    <location>
        <begin position="516"/>
        <end position="599"/>
    </location>
</feature>
<dbReference type="InterPro" id="IPR045117">
    <property type="entry name" value="ATXN2-like"/>
</dbReference>
<feature type="compositionally biased region" description="Basic and acidic residues" evidence="1">
    <location>
        <begin position="330"/>
        <end position="342"/>
    </location>
</feature>
<feature type="compositionally biased region" description="Polar residues" evidence="1">
    <location>
        <begin position="22"/>
        <end position="50"/>
    </location>
</feature>
<dbReference type="GO" id="GO:0034063">
    <property type="term" value="P:stress granule assembly"/>
    <property type="evidence" value="ECO:0007669"/>
    <property type="project" value="TreeGrafter"/>
</dbReference>
<feature type="compositionally biased region" description="Low complexity" evidence="1">
    <location>
        <begin position="10"/>
        <end position="21"/>
    </location>
</feature>
<feature type="region of interest" description="Disordered" evidence="1">
    <location>
        <begin position="301"/>
        <end position="376"/>
    </location>
</feature>
<feature type="region of interest" description="Disordered" evidence="1">
    <location>
        <begin position="732"/>
        <end position="758"/>
    </location>
</feature>
<reference evidence="3 4" key="1">
    <citation type="submission" date="2019-06" db="EMBL/GenBank/DDBJ databases">
        <title>Wine fermentation using esterase from Monascus purpureus.</title>
        <authorList>
            <person name="Geng C."/>
            <person name="Zhang Y."/>
        </authorList>
    </citation>
    <scope>NUCLEOTIDE SEQUENCE [LARGE SCALE GENOMIC DNA]</scope>
    <source>
        <strain evidence="3">HQ1</strain>
    </source>
</reference>
<dbReference type="PANTHER" id="PTHR12854">
    <property type="entry name" value="ATAXIN 2-RELATED"/>
    <property type="match status" value="1"/>
</dbReference>
<feature type="compositionally biased region" description="Polar residues" evidence="1">
    <location>
        <begin position="58"/>
        <end position="85"/>
    </location>
</feature>
<keyword evidence="4" id="KW-1185">Reference proteome</keyword>
<dbReference type="OrthoDB" id="2275718at2759"/>
<name>A0A507QT88_MONPU</name>
<dbReference type="Pfam" id="PF06741">
    <property type="entry name" value="LsmAD"/>
    <property type="match status" value="1"/>
</dbReference>
<dbReference type="InterPro" id="IPR025852">
    <property type="entry name" value="SM_dom_ATX"/>
</dbReference>
<organism evidence="3 4">
    <name type="scientific">Monascus purpureus</name>
    <name type="common">Red mold</name>
    <name type="synonym">Monascus anka</name>
    <dbReference type="NCBI Taxonomy" id="5098"/>
    <lineage>
        <taxon>Eukaryota</taxon>
        <taxon>Fungi</taxon>
        <taxon>Dikarya</taxon>
        <taxon>Ascomycota</taxon>
        <taxon>Pezizomycotina</taxon>
        <taxon>Eurotiomycetes</taxon>
        <taxon>Eurotiomycetidae</taxon>
        <taxon>Eurotiales</taxon>
        <taxon>Aspergillaceae</taxon>
        <taxon>Monascus</taxon>
    </lineage>
</organism>
<feature type="compositionally biased region" description="Low complexity" evidence="1">
    <location>
        <begin position="782"/>
        <end position="817"/>
    </location>
</feature>
<accession>A0A507QT88</accession>
<feature type="region of interest" description="Disordered" evidence="1">
    <location>
        <begin position="415"/>
        <end position="445"/>
    </location>
</feature>
<feature type="compositionally biased region" description="Low complexity" evidence="1">
    <location>
        <begin position="359"/>
        <end position="376"/>
    </location>
</feature>
<comment type="caution">
    <text evidence="3">The sequence shown here is derived from an EMBL/GenBank/DDBJ whole genome shotgun (WGS) entry which is preliminary data.</text>
</comment>
<feature type="region of interest" description="Disordered" evidence="1">
    <location>
        <begin position="782"/>
        <end position="837"/>
    </location>
</feature>
<proteinExistence type="predicted"/>
<feature type="compositionally biased region" description="Low complexity" evidence="1">
    <location>
        <begin position="1050"/>
        <end position="1061"/>
    </location>
</feature>
<dbReference type="GO" id="GO:0010494">
    <property type="term" value="C:cytoplasmic stress granule"/>
    <property type="evidence" value="ECO:0007669"/>
    <property type="project" value="TreeGrafter"/>
</dbReference>
<evidence type="ECO:0000256" key="1">
    <source>
        <dbReference type="SAM" id="MobiDB-lite"/>
    </source>
</evidence>
<feature type="region of interest" description="Disordered" evidence="1">
    <location>
        <begin position="615"/>
        <end position="661"/>
    </location>
</feature>
<feature type="compositionally biased region" description="Low complexity" evidence="1">
    <location>
        <begin position="941"/>
        <end position="950"/>
    </location>
</feature>
<dbReference type="Proteomes" id="UP000319663">
    <property type="component" value="Unassembled WGS sequence"/>
</dbReference>
<protein>
    <recommendedName>
        <fullName evidence="2">LsmAD domain-containing protein</fullName>
    </recommendedName>
</protein>
<feature type="compositionally biased region" description="Polar residues" evidence="1">
    <location>
        <begin position="629"/>
        <end position="661"/>
    </location>
</feature>
<dbReference type="AlphaFoldDB" id="A0A507QT88"/>
<dbReference type="InterPro" id="IPR009604">
    <property type="entry name" value="LsmAD_domain"/>
</dbReference>
<feature type="compositionally biased region" description="Polar residues" evidence="1">
    <location>
        <begin position="1031"/>
        <end position="1043"/>
    </location>
</feature>
<dbReference type="GO" id="GO:0003729">
    <property type="term" value="F:mRNA binding"/>
    <property type="evidence" value="ECO:0007669"/>
    <property type="project" value="TreeGrafter"/>
</dbReference>
<evidence type="ECO:0000313" key="4">
    <source>
        <dbReference type="Proteomes" id="UP000319663"/>
    </source>
</evidence>
<evidence type="ECO:0000259" key="2">
    <source>
        <dbReference type="SMART" id="SM01272"/>
    </source>
</evidence>
<feature type="region of interest" description="Disordered" evidence="1">
    <location>
        <begin position="935"/>
        <end position="1071"/>
    </location>
</feature>
<sequence length="1071" mass="116030">MASTINTVPAASNAAGNAVNAPTQNTGPRSSLRSNNSKTPDGGRRQQSGSPVDGGQRRPNSQRIWSQATNPATQRPSYPQQNGNMLHQKPAASPKPALRESNTPDSHAHDRLIFLLTSFIGLVTTVITKNGDKFSGVFSSSTLEPNDSSFVLKMVHRPSQQEQSRTNGVSEVASPYLGSAPDHSMVFDIKDIVDISVANVSTSDVLTKSSKGTSSNFRTDTDISGNIAIRERTLKRWEPAADVDVDMSLETTTSTAGWDQFEANERLFGATTSYDENIYTTRIDRSDPSYKRKEAEAARIAREIESSDANNAHVREERGLAPIDDSGRDEEEKYSGVRRDETTLSPLASGQPNKYTPPARRQLAAQPTTAAATVSANAVKPVPTATTGTPAPVPPKQAVTSGVPQEKLQQLAQPTPAAVADDKSGPAKTVAGTTPAPKRPSPENATVNVETEVLDHFRQFANSEKLKMQERRRNQASYDRTVKLNELMKFSKNFKLATPVPKDLVPILAKDPSKQEKIIQKAQQQADERSAAKPTPVATEQKQAPRAPGPARYESGTVPPSTQPDRQSYPRGRPAYPPTGPQAAQGGRLQHPPMHAGRSATGMLSHRLADNLQQRKGAAMGSVPAPLSITDTQTPPSGPASNHSGVSSPNKTQTPTSATSTKLNVRASEFKPNPAASTFTPHASSSPIVRGPSVARVTSPSAFFGTKELLPVSERPSIANQFNPIKRMKKEAEEQPEKDYTFNGGIPPAYKTPPTWDVSPENEEKTYLQMFKQPVVVPSISPQVRSATNPQAPHQHQLPFQFPQSSPNVPPATGAAHAPHHLHPQQHHGSGPAHFDDHRMQFSASTSQIFPSPRLQNSHVAYPSPMAPQAQLAFNQPIPQFYVNQGAPQPAHLRPYPGVPQFMNPQAAMGAPMMVQQPSTGSYMNVPQGMAPYTPQMQMYSPSPAHAYPQHAPPPQPHSGYPSPSRGAPMMMHQNSQPGQPPQPVMFMAPGHHGQPVYPAQQPAHMRPGYPQHQPHFSSSPHQAHHYPPHQNRTPSTSYNQMPQMPHHIPSQPQPTVTPSSHAPEATDEVK</sequence>
<dbReference type="PANTHER" id="PTHR12854:SF7">
    <property type="entry name" value="ATAXIN-2 HOMOLOG"/>
    <property type="match status" value="1"/>
</dbReference>